<name>A0A059BAE9_EUCGR</name>
<reference evidence="1" key="1">
    <citation type="submission" date="2013-07" db="EMBL/GenBank/DDBJ databases">
        <title>The genome of Eucalyptus grandis.</title>
        <authorList>
            <person name="Schmutz J."/>
            <person name="Hayes R."/>
            <person name="Myburg A."/>
            <person name="Tuskan G."/>
            <person name="Grattapaglia D."/>
            <person name="Rokhsar D.S."/>
        </authorList>
    </citation>
    <scope>NUCLEOTIDE SEQUENCE</scope>
    <source>
        <tissue evidence="1">Leaf extractions</tissue>
    </source>
</reference>
<sequence length="73" mass="8774">MKHQELPGLREAKLHLAERSQVDSTRRCRCRRRRRRRWHNQVSRPLTSSKMKKITLSPRICIRQIASPSIQED</sequence>
<dbReference type="EMBL" id="KK198759">
    <property type="protein sequence ID" value="KCW63088.1"/>
    <property type="molecule type" value="Genomic_DNA"/>
</dbReference>
<accession>A0A059BAE9</accession>
<protein>
    <submittedName>
        <fullName evidence="1">Uncharacterized protein</fullName>
    </submittedName>
</protein>
<dbReference type="AlphaFoldDB" id="A0A059BAE9"/>
<proteinExistence type="predicted"/>
<dbReference type="InParanoid" id="A0A059BAE9"/>
<gene>
    <name evidence="1" type="ORF">EUGRSUZ_G00692</name>
</gene>
<organism evidence="1">
    <name type="scientific">Eucalyptus grandis</name>
    <name type="common">Flooded gum</name>
    <dbReference type="NCBI Taxonomy" id="71139"/>
    <lineage>
        <taxon>Eukaryota</taxon>
        <taxon>Viridiplantae</taxon>
        <taxon>Streptophyta</taxon>
        <taxon>Embryophyta</taxon>
        <taxon>Tracheophyta</taxon>
        <taxon>Spermatophyta</taxon>
        <taxon>Magnoliopsida</taxon>
        <taxon>eudicotyledons</taxon>
        <taxon>Gunneridae</taxon>
        <taxon>Pentapetalae</taxon>
        <taxon>rosids</taxon>
        <taxon>malvids</taxon>
        <taxon>Myrtales</taxon>
        <taxon>Myrtaceae</taxon>
        <taxon>Myrtoideae</taxon>
        <taxon>Eucalypteae</taxon>
        <taxon>Eucalyptus</taxon>
    </lineage>
</organism>
<dbReference type="Gramene" id="KCW63088">
    <property type="protein sequence ID" value="KCW63088"/>
    <property type="gene ID" value="EUGRSUZ_G00692"/>
</dbReference>
<evidence type="ECO:0000313" key="1">
    <source>
        <dbReference type="EMBL" id="KCW63088.1"/>
    </source>
</evidence>